<dbReference type="NCBIfam" id="TIGR00426">
    <property type="entry name" value="competence protein ComEA helix-hairpin-helix repeat region"/>
    <property type="match status" value="1"/>
</dbReference>
<dbReference type="SMART" id="SM00278">
    <property type="entry name" value="HhH1"/>
    <property type="match status" value="2"/>
</dbReference>
<dbReference type="Gene3D" id="3.10.560.10">
    <property type="entry name" value="Outer membrane lipoprotein wza domain like"/>
    <property type="match status" value="1"/>
</dbReference>
<dbReference type="PANTHER" id="PTHR21180">
    <property type="entry name" value="ENDONUCLEASE/EXONUCLEASE/PHOSPHATASE FAMILY DOMAIN-CONTAINING PROTEIN 1"/>
    <property type="match status" value="1"/>
</dbReference>
<dbReference type="RefSeq" id="WP_024838723.1">
    <property type="nucleotide sequence ID" value="NZ_CP113524.1"/>
</dbReference>
<dbReference type="InterPro" id="IPR003583">
    <property type="entry name" value="Hlx-hairpin-Hlx_DNA-bd_motif"/>
</dbReference>
<dbReference type="PANTHER" id="PTHR21180:SF32">
    <property type="entry name" value="ENDONUCLEASE_EXONUCLEASE_PHOSPHATASE FAMILY DOMAIN-CONTAINING PROTEIN 1"/>
    <property type="match status" value="1"/>
</dbReference>
<sequence length="215" mass="23510">MKYKKAKLILLVLCILISGICYTVSRFSYQRTDSTKLSPSTKEMEETSGTVSQEKISEESKGSSFSDALAEGSLPCYIHICGEVVFPGVYQLSEESRVFEAVEKAGGFTPQAAPEHLNMAERIRDGMKIVVLSREEAVTAGNPNSGETGKKDSKLNINTASKEELMTLRGVGEAKAGDIIKYRDSHGGFKRIEDIMNISGIKDAAFQKIKDDITV</sequence>
<keyword evidence="3" id="KW-0238">DNA-binding</keyword>
<feature type="domain" description="Helix-hairpin-helix DNA-binding motif class 1" evidence="2">
    <location>
        <begin position="163"/>
        <end position="182"/>
    </location>
</feature>
<dbReference type="Proteomes" id="UP001163115">
    <property type="component" value="Chromosome"/>
</dbReference>
<organism evidence="3 4">
    <name type="scientific">Lacrimispora xylanolytica</name>
    <dbReference type="NCBI Taxonomy" id="29375"/>
    <lineage>
        <taxon>Bacteria</taxon>
        <taxon>Bacillati</taxon>
        <taxon>Bacillota</taxon>
        <taxon>Clostridia</taxon>
        <taxon>Lachnospirales</taxon>
        <taxon>Lachnospiraceae</taxon>
        <taxon>Lacrimispora</taxon>
    </lineage>
</organism>
<evidence type="ECO:0000313" key="4">
    <source>
        <dbReference type="Proteomes" id="UP001163115"/>
    </source>
</evidence>
<feature type="region of interest" description="Disordered" evidence="1">
    <location>
        <begin position="35"/>
        <end position="59"/>
    </location>
</feature>
<dbReference type="Gene3D" id="1.10.150.310">
    <property type="entry name" value="Tex RuvX-like domain-like"/>
    <property type="match status" value="1"/>
</dbReference>
<evidence type="ECO:0000256" key="1">
    <source>
        <dbReference type="SAM" id="MobiDB-lite"/>
    </source>
</evidence>
<dbReference type="Pfam" id="PF10531">
    <property type="entry name" value="SLBB"/>
    <property type="match status" value="1"/>
</dbReference>
<evidence type="ECO:0000313" key="3">
    <source>
        <dbReference type="EMBL" id="WAJ23126.1"/>
    </source>
</evidence>
<name>A0ABY7A999_9FIRM</name>
<feature type="domain" description="Helix-hairpin-helix DNA-binding motif class 1" evidence="2">
    <location>
        <begin position="193"/>
        <end position="212"/>
    </location>
</feature>
<keyword evidence="4" id="KW-1185">Reference proteome</keyword>
<dbReference type="GO" id="GO:0003677">
    <property type="term" value="F:DNA binding"/>
    <property type="evidence" value="ECO:0007669"/>
    <property type="project" value="UniProtKB-KW"/>
</dbReference>
<proteinExistence type="predicted"/>
<protein>
    <submittedName>
        <fullName evidence="3">ComEA family DNA-binding protein</fullName>
    </submittedName>
</protein>
<dbReference type="EMBL" id="CP113524">
    <property type="protein sequence ID" value="WAJ23126.1"/>
    <property type="molecule type" value="Genomic_DNA"/>
</dbReference>
<dbReference type="InterPro" id="IPR010994">
    <property type="entry name" value="RuvA_2-like"/>
</dbReference>
<dbReference type="SUPFAM" id="SSF47781">
    <property type="entry name" value="RuvA domain 2-like"/>
    <property type="match status" value="1"/>
</dbReference>
<accession>A0ABY7A999</accession>
<dbReference type="InterPro" id="IPR004509">
    <property type="entry name" value="Competence_ComEA_HhH"/>
</dbReference>
<evidence type="ECO:0000259" key="2">
    <source>
        <dbReference type="SMART" id="SM00278"/>
    </source>
</evidence>
<dbReference type="InterPro" id="IPR051675">
    <property type="entry name" value="Endo/Exo/Phosphatase_dom_1"/>
</dbReference>
<gene>
    <name evidence="3" type="ORF">OW255_16365</name>
</gene>
<dbReference type="InterPro" id="IPR019554">
    <property type="entry name" value="Soluble_ligand-bd"/>
</dbReference>
<dbReference type="Pfam" id="PF12836">
    <property type="entry name" value="HHH_3"/>
    <property type="match status" value="1"/>
</dbReference>
<feature type="compositionally biased region" description="Polar residues" evidence="1">
    <location>
        <begin position="35"/>
        <end position="54"/>
    </location>
</feature>
<reference evidence="3" key="1">
    <citation type="submission" date="2022-11" db="EMBL/GenBank/DDBJ databases">
        <title>Lacrimispora xylanolytica sy1, complete genome.</title>
        <authorList>
            <person name="Choi S."/>
        </authorList>
    </citation>
    <scope>NUCLEOTIDE SEQUENCE</scope>
    <source>
        <strain evidence="3">Sy1</strain>
    </source>
</reference>